<dbReference type="GO" id="GO:0030170">
    <property type="term" value="F:pyridoxal phosphate binding"/>
    <property type="evidence" value="ECO:0007669"/>
    <property type="project" value="InterPro"/>
</dbReference>
<dbReference type="VEuPathDB" id="FungiDB:FOMG_10290"/>
<dbReference type="PANTHER" id="PTHR14237">
    <property type="entry name" value="MOLYBDOPTERIN COFACTOR SULFURASE MOSC"/>
    <property type="match status" value="1"/>
</dbReference>
<dbReference type="Pfam" id="PF03476">
    <property type="entry name" value="MOSC_N"/>
    <property type="match status" value="1"/>
</dbReference>
<dbReference type="GO" id="GO:0030151">
    <property type="term" value="F:molybdenum ion binding"/>
    <property type="evidence" value="ECO:0007669"/>
    <property type="project" value="InterPro"/>
</dbReference>
<accession>A0A420MIE8</accession>
<dbReference type="PANTHER" id="PTHR14237:SF19">
    <property type="entry name" value="MITOCHONDRIAL AMIDOXIME REDUCING COMPONENT 1"/>
    <property type="match status" value="1"/>
</dbReference>
<evidence type="ECO:0000313" key="4">
    <source>
        <dbReference type="Proteomes" id="UP000285084"/>
    </source>
</evidence>
<sequence>MAQPDISHSHPLALILATIALATTFLLLHFLRKPTSQPTSTSTPPLPPLPASDEIVALRVYPIKSCRGFEVKSTQLLRTGLDLDRNWMFISADTREFITIRTNSNMTLIRTRYDVDTDGLTISCKSHEFDIPAHPTTEWLKSNTKLEKAGIWGEQTDAWEYPTSLTQPISDFLNTDVRLVYKGPTPRILRGCGSPKLLGRTEATKFADMMPILVGSLASIGELNERLIQAGENEIDIERFRPNIIIRGGGEPWTEDSWKALRINEGEGSLDLDVVSRCLRCQVPNVDPETADKHPRQPWNQLVKYRRIDPGLKFKPSFGMLCVPRTEGLVTVGMKFNVTATTNDHFFINPMK</sequence>
<dbReference type="AlphaFoldDB" id="A0A420MIE8"/>
<dbReference type="GO" id="GO:0003824">
    <property type="term" value="F:catalytic activity"/>
    <property type="evidence" value="ECO:0007669"/>
    <property type="project" value="InterPro"/>
</dbReference>
<comment type="caution">
    <text evidence="3">The sequence shown here is derived from an EMBL/GenBank/DDBJ whole genome shotgun (WGS) entry which is preliminary data.</text>
</comment>
<dbReference type="PROSITE" id="PS51340">
    <property type="entry name" value="MOSC"/>
    <property type="match status" value="1"/>
</dbReference>
<evidence type="ECO:0000259" key="2">
    <source>
        <dbReference type="PROSITE" id="PS51340"/>
    </source>
</evidence>
<evidence type="ECO:0000256" key="1">
    <source>
        <dbReference type="SAM" id="Phobius"/>
    </source>
</evidence>
<gene>
    <name evidence="3" type="ORF">BFJ69_g14178</name>
</gene>
<keyword evidence="1" id="KW-1133">Transmembrane helix</keyword>
<feature type="domain" description="MOSC" evidence="2">
    <location>
        <begin position="183"/>
        <end position="339"/>
    </location>
</feature>
<organism evidence="3 4">
    <name type="scientific">Fusarium oxysporum</name>
    <name type="common">Fusarium vascular wilt</name>
    <dbReference type="NCBI Taxonomy" id="5507"/>
    <lineage>
        <taxon>Eukaryota</taxon>
        <taxon>Fungi</taxon>
        <taxon>Dikarya</taxon>
        <taxon>Ascomycota</taxon>
        <taxon>Pezizomycotina</taxon>
        <taxon>Sordariomycetes</taxon>
        <taxon>Hypocreomycetidae</taxon>
        <taxon>Hypocreales</taxon>
        <taxon>Nectriaceae</taxon>
        <taxon>Fusarium</taxon>
        <taxon>Fusarium oxysporum species complex</taxon>
    </lineage>
</organism>
<dbReference type="EMBL" id="MRCX01000213">
    <property type="protein sequence ID" value="RKK67783.1"/>
    <property type="molecule type" value="Genomic_DNA"/>
</dbReference>
<dbReference type="VEuPathDB" id="FungiDB:HZS61_016333"/>
<feature type="transmembrane region" description="Helical" evidence="1">
    <location>
        <begin position="12"/>
        <end position="31"/>
    </location>
</feature>
<keyword evidence="1" id="KW-0472">Membrane</keyword>
<evidence type="ECO:0000313" key="3">
    <source>
        <dbReference type="EMBL" id="RKK67783.1"/>
    </source>
</evidence>
<dbReference type="VEuPathDB" id="FungiDB:FOZG_11314"/>
<dbReference type="InterPro" id="IPR011037">
    <property type="entry name" value="Pyrv_Knase-like_insert_dom_sf"/>
</dbReference>
<dbReference type="VEuPathDB" id="FungiDB:FOIG_04432"/>
<dbReference type="SUPFAM" id="SSF141673">
    <property type="entry name" value="MOSC N-terminal domain-like"/>
    <property type="match status" value="1"/>
</dbReference>
<keyword evidence="1" id="KW-0812">Transmembrane</keyword>
<dbReference type="VEuPathDB" id="FungiDB:FOC1_g10007281"/>
<reference evidence="3 4" key="1">
    <citation type="journal article" date="2018" name="Sci. Rep.">
        <title>Characterisation of pathogen-specific regions and novel effector candidates in Fusarium oxysporum f. sp. cepae.</title>
        <authorList>
            <person name="Armitage A.D."/>
            <person name="Taylor A."/>
            <person name="Sobczyk M.K."/>
            <person name="Baxter L."/>
            <person name="Greenfield B.P."/>
            <person name="Bates H.J."/>
            <person name="Wilson F."/>
            <person name="Jackson A.C."/>
            <person name="Ott S."/>
            <person name="Harrison R.J."/>
            <person name="Clarkson J.P."/>
        </authorList>
    </citation>
    <scope>NUCLEOTIDE SEQUENCE [LARGE SCALE GENOMIC DNA]</scope>
    <source>
        <strain evidence="3 4">Fo_A13</strain>
    </source>
</reference>
<dbReference type="Pfam" id="PF03473">
    <property type="entry name" value="MOSC"/>
    <property type="match status" value="1"/>
</dbReference>
<dbReference type="VEuPathDB" id="FungiDB:FOC4_g10006054"/>
<dbReference type="InterPro" id="IPR005302">
    <property type="entry name" value="MoCF_Sase_C"/>
</dbReference>
<dbReference type="VEuPathDB" id="FungiDB:FOXG_13881"/>
<proteinExistence type="predicted"/>
<dbReference type="InterPro" id="IPR005303">
    <property type="entry name" value="MOCOS_middle"/>
</dbReference>
<dbReference type="SUPFAM" id="SSF50800">
    <property type="entry name" value="PK beta-barrel domain-like"/>
    <property type="match status" value="1"/>
</dbReference>
<dbReference type="Proteomes" id="UP000285084">
    <property type="component" value="Unassembled WGS sequence"/>
</dbReference>
<name>A0A420MIE8_FUSOX</name>
<protein>
    <recommendedName>
        <fullName evidence="2">MOSC domain-containing protein</fullName>
    </recommendedName>
</protein>